<evidence type="ECO:0000256" key="4">
    <source>
        <dbReference type="ARBA" id="ARBA00022741"/>
    </source>
</evidence>
<dbReference type="Gene3D" id="1.10.510.10">
    <property type="entry name" value="Transferase(Phosphotransferase) domain 1"/>
    <property type="match status" value="1"/>
</dbReference>
<comment type="catalytic activity">
    <reaction evidence="7">
        <text>L-threonyl-[protein] + ATP = O-phospho-L-threonyl-[protein] + ADP + H(+)</text>
        <dbReference type="Rhea" id="RHEA:46608"/>
        <dbReference type="Rhea" id="RHEA-COMP:11060"/>
        <dbReference type="Rhea" id="RHEA-COMP:11605"/>
        <dbReference type="ChEBI" id="CHEBI:15378"/>
        <dbReference type="ChEBI" id="CHEBI:30013"/>
        <dbReference type="ChEBI" id="CHEBI:30616"/>
        <dbReference type="ChEBI" id="CHEBI:61977"/>
        <dbReference type="ChEBI" id="CHEBI:456216"/>
        <dbReference type="EC" id="2.7.11.1"/>
    </reaction>
</comment>
<evidence type="ECO:0000313" key="11">
    <source>
        <dbReference type="EMBL" id="NOU92117.1"/>
    </source>
</evidence>
<evidence type="ECO:0000313" key="12">
    <source>
        <dbReference type="Proteomes" id="UP000641588"/>
    </source>
</evidence>
<keyword evidence="3" id="KW-0808">Transferase</keyword>
<proteinExistence type="predicted"/>
<dbReference type="Pfam" id="PF00069">
    <property type="entry name" value="Pkinase"/>
    <property type="match status" value="1"/>
</dbReference>
<dbReference type="GO" id="GO:0004674">
    <property type="term" value="F:protein serine/threonine kinase activity"/>
    <property type="evidence" value="ECO:0007669"/>
    <property type="project" value="UniProtKB-KW"/>
</dbReference>
<dbReference type="InterPro" id="IPR017441">
    <property type="entry name" value="Protein_kinase_ATP_BS"/>
</dbReference>
<reference evidence="11" key="1">
    <citation type="submission" date="2019-10" db="EMBL/GenBank/DDBJ databases">
        <title>Description of Paenibacillus glebae sp. nov.</title>
        <authorList>
            <person name="Carlier A."/>
            <person name="Qi S."/>
        </authorList>
    </citation>
    <scope>NUCLEOTIDE SEQUENCE</scope>
    <source>
        <strain evidence="11">LMG 31456</strain>
    </source>
</reference>
<keyword evidence="6 9" id="KW-0067">ATP-binding</keyword>
<organism evidence="11 12">
    <name type="scientific">Paenibacillus foliorum</name>
    <dbReference type="NCBI Taxonomy" id="2654974"/>
    <lineage>
        <taxon>Bacteria</taxon>
        <taxon>Bacillati</taxon>
        <taxon>Bacillota</taxon>
        <taxon>Bacilli</taxon>
        <taxon>Bacillales</taxon>
        <taxon>Paenibacillaceae</taxon>
        <taxon>Paenibacillus</taxon>
    </lineage>
</organism>
<dbReference type="Proteomes" id="UP000641588">
    <property type="component" value="Unassembled WGS sequence"/>
</dbReference>
<evidence type="ECO:0000259" key="10">
    <source>
        <dbReference type="PROSITE" id="PS50011"/>
    </source>
</evidence>
<evidence type="ECO:0000256" key="6">
    <source>
        <dbReference type="ARBA" id="ARBA00022840"/>
    </source>
</evidence>
<dbReference type="PROSITE" id="PS00107">
    <property type="entry name" value="PROTEIN_KINASE_ATP"/>
    <property type="match status" value="1"/>
</dbReference>
<evidence type="ECO:0000256" key="2">
    <source>
        <dbReference type="ARBA" id="ARBA00022527"/>
    </source>
</evidence>
<sequence>MAIQYIWKHLWRSMNKKMNEAIRLWDDLWFREGSIITGRYRIERKLGMGSYGVAYLCLDVRSGKRCVMKRVTPIRGGTERAQFIYAKETGMLELLHHPSIPALYSKFRYRNHLCFTMEYMDGKSLDTLLFQEQYPFTERASLLLIRKLLPIVAYMHSIGILHRDISIANVVVEGEHVKLIDLGLARELAGAESAVEDALDIEADDPSEKILRRNIHVTSDYYAIGHLLLFLLYSTYNPKERAPSGTDPGWELELTLHPDTKKLLRRLLLTEQPYVDVRDIIIDVNRILLALKD</sequence>
<keyword evidence="12" id="KW-1185">Reference proteome</keyword>
<evidence type="ECO:0000256" key="5">
    <source>
        <dbReference type="ARBA" id="ARBA00022777"/>
    </source>
</evidence>
<gene>
    <name evidence="11" type="ORF">GC093_02555</name>
</gene>
<keyword evidence="5 11" id="KW-0418">Kinase</keyword>
<dbReference type="PROSITE" id="PS50011">
    <property type="entry name" value="PROTEIN_KINASE_DOM"/>
    <property type="match status" value="1"/>
</dbReference>
<evidence type="ECO:0000256" key="9">
    <source>
        <dbReference type="PROSITE-ProRule" id="PRU10141"/>
    </source>
</evidence>
<dbReference type="EC" id="2.7.11.1" evidence="1"/>
<name>A0A972GQU3_9BACL</name>
<evidence type="ECO:0000256" key="1">
    <source>
        <dbReference type="ARBA" id="ARBA00012513"/>
    </source>
</evidence>
<feature type="domain" description="Protein kinase" evidence="10">
    <location>
        <begin position="40"/>
        <end position="293"/>
    </location>
</feature>
<comment type="caution">
    <text evidence="11">The sequence shown here is derived from an EMBL/GenBank/DDBJ whole genome shotgun (WGS) entry which is preliminary data.</text>
</comment>
<dbReference type="PANTHER" id="PTHR24363">
    <property type="entry name" value="SERINE/THREONINE PROTEIN KINASE"/>
    <property type="match status" value="1"/>
</dbReference>
<dbReference type="InterPro" id="IPR000719">
    <property type="entry name" value="Prot_kinase_dom"/>
</dbReference>
<comment type="catalytic activity">
    <reaction evidence="8">
        <text>L-seryl-[protein] + ATP = O-phospho-L-seryl-[protein] + ADP + H(+)</text>
        <dbReference type="Rhea" id="RHEA:17989"/>
        <dbReference type="Rhea" id="RHEA-COMP:9863"/>
        <dbReference type="Rhea" id="RHEA-COMP:11604"/>
        <dbReference type="ChEBI" id="CHEBI:15378"/>
        <dbReference type="ChEBI" id="CHEBI:29999"/>
        <dbReference type="ChEBI" id="CHEBI:30616"/>
        <dbReference type="ChEBI" id="CHEBI:83421"/>
        <dbReference type="ChEBI" id="CHEBI:456216"/>
        <dbReference type="EC" id="2.7.11.1"/>
    </reaction>
</comment>
<dbReference type="InterPro" id="IPR011009">
    <property type="entry name" value="Kinase-like_dom_sf"/>
</dbReference>
<dbReference type="RefSeq" id="WP_171650290.1">
    <property type="nucleotide sequence ID" value="NZ_WHOD01000009.1"/>
</dbReference>
<evidence type="ECO:0000256" key="7">
    <source>
        <dbReference type="ARBA" id="ARBA00047899"/>
    </source>
</evidence>
<keyword evidence="4 9" id="KW-0547">Nucleotide-binding</keyword>
<protein>
    <recommendedName>
        <fullName evidence="1">non-specific serine/threonine protein kinase</fullName>
        <ecNumber evidence="1">2.7.11.1</ecNumber>
    </recommendedName>
</protein>
<dbReference type="PROSITE" id="PS00109">
    <property type="entry name" value="PROTEIN_KINASE_TYR"/>
    <property type="match status" value="1"/>
</dbReference>
<evidence type="ECO:0000256" key="8">
    <source>
        <dbReference type="ARBA" id="ARBA00048679"/>
    </source>
</evidence>
<keyword evidence="2" id="KW-0723">Serine/threonine-protein kinase</keyword>
<dbReference type="PANTHER" id="PTHR24363:SF0">
    <property type="entry name" value="SERINE_THREONINE KINASE LIKE DOMAIN CONTAINING 1"/>
    <property type="match status" value="1"/>
</dbReference>
<dbReference type="AlphaFoldDB" id="A0A972GQU3"/>
<dbReference type="InterPro" id="IPR008266">
    <property type="entry name" value="Tyr_kinase_AS"/>
</dbReference>
<evidence type="ECO:0000256" key="3">
    <source>
        <dbReference type="ARBA" id="ARBA00022679"/>
    </source>
</evidence>
<dbReference type="SUPFAM" id="SSF56112">
    <property type="entry name" value="Protein kinase-like (PK-like)"/>
    <property type="match status" value="1"/>
</dbReference>
<dbReference type="CDD" id="cd00180">
    <property type="entry name" value="PKc"/>
    <property type="match status" value="1"/>
</dbReference>
<accession>A0A972GQU3</accession>
<dbReference type="GO" id="GO:0005524">
    <property type="term" value="F:ATP binding"/>
    <property type="evidence" value="ECO:0007669"/>
    <property type="project" value="UniProtKB-UniRule"/>
</dbReference>
<dbReference type="EMBL" id="WHOD01000009">
    <property type="protein sequence ID" value="NOU92117.1"/>
    <property type="molecule type" value="Genomic_DNA"/>
</dbReference>
<feature type="binding site" evidence="9">
    <location>
        <position position="69"/>
    </location>
    <ligand>
        <name>ATP</name>
        <dbReference type="ChEBI" id="CHEBI:30616"/>
    </ligand>
</feature>